<dbReference type="InterPro" id="IPR002734">
    <property type="entry name" value="RibDG_C"/>
</dbReference>
<gene>
    <name evidence="2" type="ORF">FPZ11_11075</name>
</gene>
<reference evidence="2 3" key="1">
    <citation type="submission" date="2019-07" db="EMBL/GenBank/DDBJ databases">
        <title>Full genome sequence of Humibacter sp. WJ7-1.</title>
        <authorList>
            <person name="Im W.-T."/>
        </authorList>
    </citation>
    <scope>NUCLEOTIDE SEQUENCE [LARGE SCALE GENOMIC DNA]</scope>
    <source>
        <strain evidence="2 3">WJ7-1</strain>
    </source>
</reference>
<dbReference type="KEGG" id="huw:FPZ11_11075"/>
<dbReference type="OrthoDB" id="7342392at2"/>
<dbReference type="AlphaFoldDB" id="A0A5B8M348"/>
<name>A0A5B8M348_9MICO</name>
<protein>
    <submittedName>
        <fullName evidence="2">Riboflavin biosynthesis protein RibD</fullName>
    </submittedName>
</protein>
<dbReference type="EMBL" id="CP042305">
    <property type="protein sequence ID" value="QDZ15228.1"/>
    <property type="molecule type" value="Genomic_DNA"/>
</dbReference>
<dbReference type="Proteomes" id="UP000320216">
    <property type="component" value="Chromosome"/>
</dbReference>
<dbReference type="RefSeq" id="WP_146320896.1">
    <property type="nucleotide sequence ID" value="NZ_CP042305.1"/>
</dbReference>
<dbReference type="Pfam" id="PF01872">
    <property type="entry name" value="RibD_C"/>
    <property type="match status" value="1"/>
</dbReference>
<keyword evidence="3" id="KW-1185">Reference proteome</keyword>
<dbReference type="GO" id="GO:0009231">
    <property type="term" value="P:riboflavin biosynthetic process"/>
    <property type="evidence" value="ECO:0007669"/>
    <property type="project" value="InterPro"/>
</dbReference>
<sequence>MARIIVAQFITLDGVVEDPDGSDGTDFGGWAFRHGREAVAGDKFDYGSILDTGVFLYGRRTWQHFSTLFPPRDDPFSRALNAADKAVATRSGVDVAAWANSSVVEGDVIGWARRASADRDVVVVGSTSLVEQFIDAGQVDEYRLRVFPTATGGGRRLFPNGSRLALVGTKQLGPTVLSIYAPEV</sequence>
<dbReference type="InterPro" id="IPR024072">
    <property type="entry name" value="DHFR-like_dom_sf"/>
</dbReference>
<proteinExistence type="predicted"/>
<evidence type="ECO:0000259" key="1">
    <source>
        <dbReference type="Pfam" id="PF01872"/>
    </source>
</evidence>
<dbReference type="GO" id="GO:0008703">
    <property type="term" value="F:5-amino-6-(5-phosphoribosylamino)uracil reductase activity"/>
    <property type="evidence" value="ECO:0007669"/>
    <property type="project" value="InterPro"/>
</dbReference>
<feature type="domain" description="Bacterial bifunctional deaminase-reductase C-terminal" evidence="1">
    <location>
        <begin position="118"/>
        <end position="176"/>
    </location>
</feature>
<accession>A0A5B8M348</accession>
<evidence type="ECO:0000313" key="3">
    <source>
        <dbReference type="Proteomes" id="UP000320216"/>
    </source>
</evidence>
<dbReference type="SUPFAM" id="SSF53597">
    <property type="entry name" value="Dihydrofolate reductase-like"/>
    <property type="match status" value="1"/>
</dbReference>
<dbReference type="Gene3D" id="3.40.430.10">
    <property type="entry name" value="Dihydrofolate Reductase, subunit A"/>
    <property type="match status" value="1"/>
</dbReference>
<evidence type="ECO:0000313" key="2">
    <source>
        <dbReference type="EMBL" id="QDZ15228.1"/>
    </source>
</evidence>
<organism evidence="2 3">
    <name type="scientific">Humibacter ginsenosidimutans</name>
    <dbReference type="NCBI Taxonomy" id="2599293"/>
    <lineage>
        <taxon>Bacteria</taxon>
        <taxon>Bacillati</taxon>
        <taxon>Actinomycetota</taxon>
        <taxon>Actinomycetes</taxon>
        <taxon>Micrococcales</taxon>
        <taxon>Microbacteriaceae</taxon>
        <taxon>Humibacter</taxon>
    </lineage>
</organism>